<dbReference type="PANTHER" id="PTHR11373">
    <property type="entry name" value="DEOXYNUCLEOSIDE TRIPHOSPHATE TRIPHOSPHOHYDROLASE"/>
    <property type="match status" value="1"/>
</dbReference>
<dbReference type="PROSITE" id="PS51831">
    <property type="entry name" value="HD"/>
    <property type="match status" value="1"/>
</dbReference>
<dbReference type="InterPro" id="IPR003607">
    <property type="entry name" value="HD/PDEase_dom"/>
</dbReference>
<dbReference type="EMBL" id="AB005787">
    <property type="protein sequence ID" value="BAA21632.1"/>
    <property type="molecule type" value="Genomic_DNA"/>
</dbReference>
<dbReference type="CDD" id="cd00077">
    <property type="entry name" value="HDc"/>
    <property type="match status" value="1"/>
</dbReference>
<dbReference type="SUPFAM" id="SSF109604">
    <property type="entry name" value="HD-domain/PDEase-like"/>
    <property type="match status" value="1"/>
</dbReference>
<dbReference type="InterPro" id="IPR050135">
    <property type="entry name" value="dGTPase-like"/>
</dbReference>
<reference evidence="2" key="1">
    <citation type="submission" date="1997-07" db="EMBL/GenBank/DDBJ databases">
        <title>Molecular cloning of oxetanocin A biosynthetic and resistance genes which reside on a plasmid of Bacillus megaterium strain NK84-0128.</title>
        <authorList>
            <person name="Morita M."/>
            <person name="Tomita K."/>
            <person name="Ishizawa M."/>
            <person name="Takagi K."/>
            <person name="Kawamura F."/>
            <person name="Takahashi H."/>
            <person name="Morino T."/>
        </authorList>
    </citation>
    <scope>NUCLEOTIDE SEQUENCE</scope>
    <source>
        <strain evidence="2">NK84-0128</strain>
        <plasmid evidence="2">pOXTB2</plasmid>
    </source>
</reference>
<dbReference type="SMART" id="SM00471">
    <property type="entry name" value="HDc"/>
    <property type="match status" value="1"/>
</dbReference>
<geneLocation type="plasmid" evidence="2">
    <name>pOXTB2</name>
</geneLocation>
<evidence type="ECO:0000259" key="1">
    <source>
        <dbReference type="PROSITE" id="PS51831"/>
    </source>
</evidence>
<name>O24771_PRIMG</name>
<dbReference type="Gene3D" id="1.10.3210.10">
    <property type="entry name" value="Hypothetical protein af1432"/>
    <property type="match status" value="1"/>
</dbReference>
<accession>O24771</accession>
<dbReference type="GO" id="GO:0008832">
    <property type="term" value="F:dGTPase activity"/>
    <property type="evidence" value="ECO:0007669"/>
    <property type="project" value="TreeGrafter"/>
</dbReference>
<proteinExistence type="predicted"/>
<gene>
    <name evidence="2" type="primary">oxrB</name>
</gene>
<dbReference type="Pfam" id="PF01966">
    <property type="entry name" value="HD"/>
    <property type="match status" value="1"/>
</dbReference>
<organism evidence="2">
    <name type="scientific">Priestia megaterium</name>
    <name type="common">Bacillus megaterium</name>
    <dbReference type="NCBI Taxonomy" id="1404"/>
    <lineage>
        <taxon>Bacteria</taxon>
        <taxon>Bacillati</taxon>
        <taxon>Bacillota</taxon>
        <taxon>Bacilli</taxon>
        <taxon>Bacillales</taxon>
        <taxon>Bacillaceae</taxon>
        <taxon>Priestia</taxon>
    </lineage>
</organism>
<dbReference type="PIR" id="T00032">
    <property type="entry name" value="T00032"/>
</dbReference>
<feature type="domain" description="HD" evidence="1">
    <location>
        <begin position="49"/>
        <end position="150"/>
    </location>
</feature>
<sequence length="325" mass="38029">MKIFDPIYGEYDLEPVLTELIHTKPVQRLKKIHQAGGCYLINGKWDVTRYDHSVGVMLLIRYLNGSILEQIAGLLHDISHTAFSHVVDYVLDNDEEDYHEKIVDKIVFSSEIPSILKKYDIDINLILDHSCWGILEQDLPLPCADRIDYTLRDMYYYQGENLEDIQKFLNNLHVINNKIVIKNIESAEWFTKLYYKEVIDFFLHPLNVFSNRHLTKILTLALEKEIIHLDDFLTDDFTVMEKLTSSRDKQIINLISKFDLNHNHIIESKEDYEYSSKIKMREIDPLVNNQKKVECASSISPQIKQFTIEAYHKCEKGTYVKAVGI</sequence>
<dbReference type="FunFam" id="1.10.3210.10:FF:000026">
    <property type="entry name" value="Metal-dependent phosphohydrolase"/>
    <property type="match status" value="1"/>
</dbReference>
<dbReference type="AlphaFoldDB" id="O24771"/>
<evidence type="ECO:0000313" key="2">
    <source>
        <dbReference type="EMBL" id="BAA21632.1"/>
    </source>
</evidence>
<dbReference type="GO" id="GO:0006203">
    <property type="term" value="P:dGTP catabolic process"/>
    <property type="evidence" value="ECO:0007669"/>
    <property type="project" value="TreeGrafter"/>
</dbReference>
<dbReference type="PANTHER" id="PTHR11373:SF41">
    <property type="entry name" value="METAL-DEPENDENT PHOSPHOHYDROLASE"/>
    <property type="match status" value="1"/>
</dbReference>
<keyword evidence="2" id="KW-0614">Plasmid</keyword>
<dbReference type="InterPro" id="IPR006674">
    <property type="entry name" value="HD_domain"/>
</dbReference>
<protein>
    <submittedName>
        <fullName evidence="2">OxrB protein</fullName>
    </submittedName>
</protein>